<evidence type="ECO:0000313" key="2">
    <source>
        <dbReference type="Proteomes" id="UP000789366"/>
    </source>
</evidence>
<reference evidence="1" key="1">
    <citation type="submission" date="2021-06" db="EMBL/GenBank/DDBJ databases">
        <authorList>
            <person name="Kallberg Y."/>
            <person name="Tangrot J."/>
            <person name="Rosling A."/>
        </authorList>
    </citation>
    <scope>NUCLEOTIDE SEQUENCE</scope>
    <source>
        <strain evidence="1">28 12/20/2015</strain>
    </source>
</reference>
<gene>
    <name evidence="1" type="ORF">SPELUC_LOCUS17402</name>
</gene>
<comment type="caution">
    <text evidence="1">The sequence shown here is derived from an EMBL/GenBank/DDBJ whole genome shotgun (WGS) entry which is preliminary data.</text>
</comment>
<protein>
    <submittedName>
        <fullName evidence="1">1949_t:CDS:1</fullName>
    </submittedName>
</protein>
<feature type="non-terminal residue" evidence="1">
    <location>
        <position position="1"/>
    </location>
</feature>
<dbReference type="Proteomes" id="UP000789366">
    <property type="component" value="Unassembled WGS sequence"/>
</dbReference>
<accession>A0ACA9RI32</accession>
<evidence type="ECO:0000313" key="1">
    <source>
        <dbReference type="EMBL" id="CAG8793066.1"/>
    </source>
</evidence>
<organism evidence="1 2">
    <name type="scientific">Cetraspora pellucida</name>
    <dbReference type="NCBI Taxonomy" id="1433469"/>
    <lineage>
        <taxon>Eukaryota</taxon>
        <taxon>Fungi</taxon>
        <taxon>Fungi incertae sedis</taxon>
        <taxon>Mucoromycota</taxon>
        <taxon>Glomeromycotina</taxon>
        <taxon>Glomeromycetes</taxon>
        <taxon>Diversisporales</taxon>
        <taxon>Gigasporaceae</taxon>
        <taxon>Cetraspora</taxon>
    </lineage>
</organism>
<name>A0ACA9RI32_9GLOM</name>
<proteinExistence type="predicted"/>
<keyword evidence="2" id="KW-1185">Reference proteome</keyword>
<sequence length="182" mass="21581">ASEKAKHYYLKINGTEEYDIQNIFRQHYGNLSKWSLNTILSMLKLNPKDGLLIEKMYDILYNCYNRKYGKEEKKKLCTIILKYCIRDCIAPKEAYEYINKITEYRLITDLTIIPFYLYSFGNKTKMINNIFVNLSYQENFGISFKYNRKNTKKKYKGGFVHEPQKGFSSIADGILDFNSLYP</sequence>
<feature type="non-terminal residue" evidence="1">
    <location>
        <position position="182"/>
    </location>
</feature>
<dbReference type="EMBL" id="CAJVPW010071114">
    <property type="protein sequence ID" value="CAG8793066.1"/>
    <property type="molecule type" value="Genomic_DNA"/>
</dbReference>